<gene>
    <name evidence="1" type="ORF">fado_109</name>
</gene>
<evidence type="ECO:0000313" key="2">
    <source>
        <dbReference type="Proteomes" id="UP000831021"/>
    </source>
</evidence>
<protein>
    <submittedName>
        <fullName evidence="1">Uncharacterized protein</fullName>
    </submittedName>
</protein>
<reference evidence="1 2" key="1">
    <citation type="submission" date="2022-01" db="EMBL/GenBank/DDBJ databases">
        <authorList>
            <person name="Stokar-Avihail A."/>
        </authorList>
    </citation>
    <scope>NUCLEOTIDE SEQUENCE [LARGE SCALE GENOMIC DNA]</scope>
</reference>
<keyword evidence="2" id="KW-1185">Reference proteome</keyword>
<proteinExistence type="predicted"/>
<evidence type="ECO:0000313" key="1">
    <source>
        <dbReference type="EMBL" id="UNY48824.1"/>
    </source>
</evidence>
<accession>A0AAE9G8U8</accession>
<dbReference type="Proteomes" id="UP000831021">
    <property type="component" value="Segment"/>
</dbReference>
<name>A0AAE9G8U8_9CAUD</name>
<sequence length="86" mass="10005">MENTNKTYRLNKTQNRLKEVWTKLDEACGLLYDAGMLLERMTDIPTEAWDSFERVDKSSIVNCRDKIGAMINDDIKSRGDIKHIIK</sequence>
<dbReference type="EMBL" id="OM236516">
    <property type="protein sequence ID" value="UNY48824.1"/>
    <property type="molecule type" value="Genomic_DNA"/>
</dbReference>
<organism evidence="1 2">
    <name type="scientific">Bacillus phage FADO</name>
    <dbReference type="NCBI Taxonomy" id="2917160"/>
    <lineage>
        <taxon>Viruses</taxon>
        <taxon>Duplodnaviria</taxon>
        <taxon>Heunggongvirae</taxon>
        <taxon>Uroviricota</taxon>
        <taxon>Caudoviricetes</taxon>
        <taxon>Heleneionescovirinae</taxon>
        <taxon>Zhangjivirus</taxon>
        <taxon>Zhangjivirus fado</taxon>
    </lineage>
</organism>